<organism evidence="1 2">
    <name type="scientific">Acrasis kona</name>
    <dbReference type="NCBI Taxonomy" id="1008807"/>
    <lineage>
        <taxon>Eukaryota</taxon>
        <taxon>Discoba</taxon>
        <taxon>Heterolobosea</taxon>
        <taxon>Tetramitia</taxon>
        <taxon>Eutetramitia</taxon>
        <taxon>Acrasidae</taxon>
        <taxon>Acrasis</taxon>
    </lineage>
</organism>
<reference evidence="1 2" key="1">
    <citation type="submission" date="2024-03" db="EMBL/GenBank/DDBJ databases">
        <title>The Acrasis kona genome and developmental transcriptomes reveal deep origins of eukaryotic multicellular pathways.</title>
        <authorList>
            <person name="Sheikh S."/>
            <person name="Fu C.-J."/>
            <person name="Brown M.W."/>
            <person name="Baldauf S.L."/>
        </authorList>
    </citation>
    <scope>NUCLEOTIDE SEQUENCE [LARGE SCALE GENOMIC DNA]</scope>
    <source>
        <strain evidence="1 2">ATCC MYA-3509</strain>
    </source>
</reference>
<proteinExistence type="predicted"/>
<gene>
    <name evidence="1" type="ORF">AKO1_002282</name>
</gene>
<dbReference type="Proteomes" id="UP001431209">
    <property type="component" value="Unassembled WGS sequence"/>
</dbReference>
<evidence type="ECO:0000313" key="2">
    <source>
        <dbReference type="Proteomes" id="UP001431209"/>
    </source>
</evidence>
<sequence>MFQMVYQYYSYFYDSPAYDVAIVYSNTLDAIRMRFHAQAIGMYNALSRLGLRTTFVTMSQVRAKTIGSVKVLALPRNERLSSGDVNFIMTQITSMGVHIYAECDLPGYTDKYVSKLSDFTTQMTSMGITVNQVSAFESPSYDYSTRIDRVAIQVTPST</sequence>
<feature type="non-terminal residue" evidence="1">
    <location>
        <position position="158"/>
    </location>
</feature>
<keyword evidence="2" id="KW-1185">Reference proteome</keyword>
<evidence type="ECO:0000313" key="1">
    <source>
        <dbReference type="EMBL" id="KAL0491107.1"/>
    </source>
</evidence>
<dbReference type="EMBL" id="JAOPGA020001754">
    <property type="protein sequence ID" value="KAL0491107.1"/>
    <property type="molecule type" value="Genomic_DNA"/>
</dbReference>
<protein>
    <submittedName>
        <fullName evidence="1">Uncharacterized protein</fullName>
    </submittedName>
</protein>
<comment type="caution">
    <text evidence="1">The sequence shown here is derived from an EMBL/GenBank/DDBJ whole genome shotgun (WGS) entry which is preliminary data.</text>
</comment>
<accession>A0AAW2ZR04</accession>
<name>A0AAW2ZR04_9EUKA</name>
<dbReference type="AlphaFoldDB" id="A0AAW2ZR04"/>